<dbReference type="GeneID" id="109717595"/>
<dbReference type="Proteomes" id="UP000515123">
    <property type="component" value="Linkage group 11"/>
</dbReference>
<protein>
    <submittedName>
        <fullName evidence="4">Heavy metal-associated isoprenylated plant protein 28-like isoform X1</fullName>
    </submittedName>
</protein>
<reference evidence="3" key="1">
    <citation type="journal article" date="2015" name="Nat. Genet.">
        <title>The pineapple genome and the evolution of CAM photosynthesis.</title>
        <authorList>
            <person name="Ming R."/>
            <person name="VanBuren R."/>
            <person name="Wai C.M."/>
            <person name="Tang H."/>
            <person name="Schatz M.C."/>
            <person name="Bowers J.E."/>
            <person name="Lyons E."/>
            <person name="Wang M.L."/>
            <person name="Chen J."/>
            <person name="Biggers E."/>
            <person name="Zhang J."/>
            <person name="Huang L."/>
            <person name="Zhang L."/>
            <person name="Miao W."/>
            <person name="Zhang J."/>
            <person name="Ye Z."/>
            <person name="Miao C."/>
            <person name="Lin Z."/>
            <person name="Wang H."/>
            <person name="Zhou H."/>
            <person name="Yim W.C."/>
            <person name="Priest H.D."/>
            <person name="Zheng C."/>
            <person name="Woodhouse M."/>
            <person name="Edger P.P."/>
            <person name="Guyot R."/>
            <person name="Guo H.B."/>
            <person name="Guo H."/>
            <person name="Zheng G."/>
            <person name="Singh R."/>
            <person name="Sharma A."/>
            <person name="Min X."/>
            <person name="Zheng Y."/>
            <person name="Lee H."/>
            <person name="Gurtowski J."/>
            <person name="Sedlazeck F.J."/>
            <person name="Harkess A."/>
            <person name="McKain M.R."/>
            <person name="Liao Z."/>
            <person name="Fang J."/>
            <person name="Liu J."/>
            <person name="Zhang X."/>
            <person name="Zhang Q."/>
            <person name="Hu W."/>
            <person name="Qin Y."/>
            <person name="Wang K."/>
            <person name="Chen L.Y."/>
            <person name="Shirley N."/>
            <person name="Lin Y.R."/>
            <person name="Liu L.Y."/>
            <person name="Hernandez A.G."/>
            <person name="Wright C.L."/>
            <person name="Bulone V."/>
            <person name="Tuskan G.A."/>
            <person name="Heath K."/>
            <person name="Zee F."/>
            <person name="Moore P.H."/>
            <person name="Sunkar R."/>
            <person name="Leebens-Mack J.H."/>
            <person name="Mockler T."/>
            <person name="Bennetzen J.L."/>
            <person name="Freeling M."/>
            <person name="Sankoff D."/>
            <person name="Paterson A.H."/>
            <person name="Zhu X."/>
            <person name="Yang X."/>
            <person name="Smith J.A."/>
            <person name="Cushman J.C."/>
            <person name="Paull R.E."/>
            <person name="Yu Q."/>
        </authorList>
    </citation>
    <scope>NUCLEOTIDE SEQUENCE [LARGE SCALE GENOMIC DNA]</scope>
    <source>
        <strain evidence="3">cv. F153</strain>
    </source>
</reference>
<dbReference type="RefSeq" id="XP_020099031.1">
    <property type="nucleotide sequence ID" value="XM_020243442.1"/>
</dbReference>
<gene>
    <name evidence="4" type="primary">LOC109717595</name>
</gene>
<keyword evidence="3" id="KW-1185">Reference proteome</keyword>
<proteinExistence type="predicted"/>
<name>A0A6P5FRW2_ANACO</name>
<dbReference type="OrthoDB" id="689350at2759"/>
<evidence type="ECO:0000313" key="4">
    <source>
        <dbReference type="RefSeq" id="XP_020099031.1"/>
    </source>
</evidence>
<dbReference type="AlphaFoldDB" id="A0A6P5FRW2"/>
<dbReference type="PROSITE" id="PS50846">
    <property type="entry name" value="HMA_2"/>
    <property type="match status" value="1"/>
</dbReference>
<dbReference type="Pfam" id="PF00403">
    <property type="entry name" value="HMA"/>
    <property type="match status" value="1"/>
</dbReference>
<dbReference type="InterPro" id="IPR036163">
    <property type="entry name" value="HMA_dom_sf"/>
</dbReference>
<reference evidence="4" key="2">
    <citation type="submission" date="2025-08" db="UniProtKB">
        <authorList>
            <consortium name="RefSeq"/>
        </authorList>
    </citation>
    <scope>IDENTIFICATION</scope>
    <source>
        <tissue evidence="4">Leaf</tissue>
    </source>
</reference>
<evidence type="ECO:0000256" key="1">
    <source>
        <dbReference type="ARBA" id="ARBA00022723"/>
    </source>
</evidence>
<dbReference type="InterPro" id="IPR006121">
    <property type="entry name" value="HMA_dom"/>
</dbReference>
<organism evidence="3 4">
    <name type="scientific">Ananas comosus</name>
    <name type="common">Pineapple</name>
    <name type="synonym">Ananas ananas</name>
    <dbReference type="NCBI Taxonomy" id="4615"/>
    <lineage>
        <taxon>Eukaryota</taxon>
        <taxon>Viridiplantae</taxon>
        <taxon>Streptophyta</taxon>
        <taxon>Embryophyta</taxon>
        <taxon>Tracheophyta</taxon>
        <taxon>Spermatophyta</taxon>
        <taxon>Magnoliopsida</taxon>
        <taxon>Liliopsida</taxon>
        <taxon>Poales</taxon>
        <taxon>Bromeliaceae</taxon>
        <taxon>Bromelioideae</taxon>
        <taxon>Ananas</taxon>
    </lineage>
</organism>
<dbReference type="GO" id="GO:0046872">
    <property type="term" value="F:metal ion binding"/>
    <property type="evidence" value="ECO:0007669"/>
    <property type="project" value="UniProtKB-KW"/>
</dbReference>
<dbReference type="Gene3D" id="3.30.70.100">
    <property type="match status" value="1"/>
</dbReference>
<dbReference type="SUPFAM" id="SSF55008">
    <property type="entry name" value="HMA, heavy metal-associated domain"/>
    <property type="match status" value="1"/>
</dbReference>
<keyword evidence="1" id="KW-0479">Metal-binding</keyword>
<dbReference type="CDD" id="cd00371">
    <property type="entry name" value="HMA"/>
    <property type="match status" value="1"/>
</dbReference>
<dbReference type="PANTHER" id="PTHR22814:SF351">
    <property type="entry name" value="HEAVY METAL-ASSOCIATED ISOPRENYLATED PLANT PROTEIN 28"/>
    <property type="match status" value="1"/>
</dbReference>
<sequence>MTSIVEICVHMDCAGCESKIRKAIRKLEGVDSVEIDMGQQKVTVTGWIDQKKVLKAVRKTGRRAVFWPYPYIGDQFTPQQYYHRDHHPALARSYVASPSSSSSSSSYNYYNHGYDDDSHMYGYHNSPAHAGIVGERASDVFSDENAHGCSIM</sequence>
<accession>A0A6P5FRW2</accession>
<dbReference type="PANTHER" id="PTHR22814">
    <property type="entry name" value="COPPER TRANSPORT PROTEIN ATOX1-RELATED"/>
    <property type="match status" value="1"/>
</dbReference>
<evidence type="ECO:0000313" key="3">
    <source>
        <dbReference type="Proteomes" id="UP000515123"/>
    </source>
</evidence>
<feature type="domain" description="HMA" evidence="2">
    <location>
        <begin position="2"/>
        <end position="65"/>
    </location>
</feature>
<evidence type="ECO:0000259" key="2">
    <source>
        <dbReference type="PROSITE" id="PS50846"/>
    </source>
</evidence>